<dbReference type="RefSeq" id="WP_191253952.1">
    <property type="nucleotide sequence ID" value="NZ_BNCI01000002.1"/>
</dbReference>
<keyword evidence="1" id="KW-0472">Membrane</keyword>
<protein>
    <submittedName>
        <fullName evidence="2">Uncharacterized protein</fullName>
    </submittedName>
</protein>
<keyword evidence="1" id="KW-1133">Transmembrane helix</keyword>
<keyword evidence="1" id="KW-0812">Transmembrane</keyword>
<dbReference type="EMBL" id="BNCI01000002">
    <property type="protein sequence ID" value="GHF30775.1"/>
    <property type="molecule type" value="Genomic_DNA"/>
</dbReference>
<reference evidence="2" key="1">
    <citation type="journal article" date="2014" name="Int. J. Syst. Evol. Microbiol.">
        <title>Complete genome sequence of Corynebacterium casei LMG S-19264T (=DSM 44701T), isolated from a smear-ripened cheese.</title>
        <authorList>
            <consortium name="US DOE Joint Genome Institute (JGI-PGF)"/>
            <person name="Walter F."/>
            <person name="Albersmeier A."/>
            <person name="Kalinowski J."/>
            <person name="Ruckert C."/>
        </authorList>
    </citation>
    <scope>NUCLEOTIDE SEQUENCE</scope>
    <source>
        <strain evidence="2">KCTC 42590</strain>
    </source>
</reference>
<dbReference type="Proteomes" id="UP000630923">
    <property type="component" value="Unassembled WGS sequence"/>
</dbReference>
<sequence length="194" mass="21674">MNEVKHWDWETPERPHENLREAVAVFTTMEDMQQAVDDLECHGFATAAMSRPKHPEIVETAIGHAVKSVRELEDDPEVPREAYTDPDSQMSGMMISLLVPTYVLLLAGMVISVSYGFQIMQIAAMTLAMGLIGIGLGGMVAARLYRSIQNRRHHEEKLGGYLLWVRTGSRAQELSAMSSLKQHNALDVHMHGAY</sequence>
<evidence type="ECO:0000256" key="1">
    <source>
        <dbReference type="SAM" id="Phobius"/>
    </source>
</evidence>
<keyword evidence="3" id="KW-1185">Reference proteome</keyword>
<proteinExistence type="predicted"/>
<feature type="transmembrane region" description="Helical" evidence="1">
    <location>
        <begin position="123"/>
        <end position="145"/>
    </location>
</feature>
<evidence type="ECO:0000313" key="2">
    <source>
        <dbReference type="EMBL" id="GHF30775.1"/>
    </source>
</evidence>
<gene>
    <name evidence="2" type="ORF">GCM10017044_27700</name>
</gene>
<accession>A0A919EAP0</accession>
<name>A0A919EAP0_9PROT</name>
<organism evidence="2 3">
    <name type="scientific">Kordiimonas sediminis</name>
    <dbReference type="NCBI Taxonomy" id="1735581"/>
    <lineage>
        <taxon>Bacteria</taxon>
        <taxon>Pseudomonadati</taxon>
        <taxon>Pseudomonadota</taxon>
        <taxon>Alphaproteobacteria</taxon>
        <taxon>Kordiimonadales</taxon>
        <taxon>Kordiimonadaceae</taxon>
        <taxon>Kordiimonas</taxon>
    </lineage>
</organism>
<feature type="transmembrane region" description="Helical" evidence="1">
    <location>
        <begin position="97"/>
        <end position="117"/>
    </location>
</feature>
<evidence type="ECO:0000313" key="3">
    <source>
        <dbReference type="Proteomes" id="UP000630923"/>
    </source>
</evidence>
<reference evidence="2" key="2">
    <citation type="submission" date="2020-09" db="EMBL/GenBank/DDBJ databases">
        <authorList>
            <person name="Sun Q."/>
            <person name="Kim S."/>
        </authorList>
    </citation>
    <scope>NUCLEOTIDE SEQUENCE</scope>
    <source>
        <strain evidence="2">KCTC 42590</strain>
    </source>
</reference>
<comment type="caution">
    <text evidence="2">The sequence shown here is derived from an EMBL/GenBank/DDBJ whole genome shotgun (WGS) entry which is preliminary data.</text>
</comment>
<dbReference type="AlphaFoldDB" id="A0A919EAP0"/>